<evidence type="ECO:0000259" key="12">
    <source>
        <dbReference type="Pfam" id="PF00485"/>
    </source>
</evidence>
<dbReference type="PANTHER" id="PTHR10285">
    <property type="entry name" value="URIDINE KINASE"/>
    <property type="match status" value="1"/>
</dbReference>
<keyword evidence="8" id="KW-0418">Kinase</keyword>
<dbReference type="CDD" id="cd01427">
    <property type="entry name" value="HAD_like"/>
    <property type="match status" value="1"/>
</dbReference>
<dbReference type="AlphaFoldDB" id="A0A448J841"/>
<dbReference type="Gene3D" id="1.10.150.520">
    <property type="match status" value="1"/>
</dbReference>
<dbReference type="GO" id="GO:0019253">
    <property type="term" value="P:reductive pentose-phosphate cycle"/>
    <property type="evidence" value="ECO:0007669"/>
    <property type="project" value="UniProtKB-KW"/>
</dbReference>
<keyword evidence="9" id="KW-0067">ATP-binding</keyword>
<dbReference type="Gene3D" id="3.40.50.300">
    <property type="entry name" value="P-loop containing nucleotide triphosphate hydrolases"/>
    <property type="match status" value="1"/>
</dbReference>
<keyword evidence="6 13" id="KW-0808">Transferase</keyword>
<keyword evidence="4" id="KW-0602">Photosynthesis</keyword>
<evidence type="ECO:0000313" key="14">
    <source>
        <dbReference type="Proteomes" id="UP000275504"/>
    </source>
</evidence>
<dbReference type="InterPro" id="IPR036412">
    <property type="entry name" value="HAD-like_sf"/>
</dbReference>
<evidence type="ECO:0000256" key="7">
    <source>
        <dbReference type="ARBA" id="ARBA00022741"/>
    </source>
</evidence>
<dbReference type="Pfam" id="PF00485">
    <property type="entry name" value="PRK"/>
    <property type="match status" value="1"/>
</dbReference>
<dbReference type="EC" id="2.7.1.19" evidence="3"/>
<evidence type="ECO:0000256" key="10">
    <source>
        <dbReference type="ARBA" id="ARBA00031382"/>
    </source>
</evidence>
<organism evidence="13 14">
    <name type="scientific">Campylobacter jejuni subsp. doylei</name>
    <dbReference type="NCBI Taxonomy" id="32021"/>
    <lineage>
        <taxon>Bacteria</taxon>
        <taxon>Pseudomonadati</taxon>
        <taxon>Campylobacterota</taxon>
        <taxon>Epsilonproteobacteria</taxon>
        <taxon>Campylobacterales</taxon>
        <taxon>Campylobacteraceae</taxon>
        <taxon>Campylobacter</taxon>
    </lineage>
</organism>
<evidence type="ECO:0000256" key="4">
    <source>
        <dbReference type="ARBA" id="ARBA00022531"/>
    </source>
</evidence>
<name>A0A448J841_CAMJU</name>
<keyword evidence="13" id="KW-0378">Hydrolase</keyword>
<keyword evidence="7" id="KW-0547">Nucleotide-binding</keyword>
<dbReference type="SUPFAM" id="SSF56784">
    <property type="entry name" value="HAD-like"/>
    <property type="match status" value="1"/>
</dbReference>
<evidence type="ECO:0000256" key="5">
    <source>
        <dbReference type="ARBA" id="ARBA00022567"/>
    </source>
</evidence>
<comment type="similarity">
    <text evidence="2">Belongs to the phosphoribulokinase family.</text>
</comment>
<reference evidence="13 14" key="1">
    <citation type="submission" date="2018-12" db="EMBL/GenBank/DDBJ databases">
        <authorList>
            <consortium name="Pathogen Informatics"/>
        </authorList>
    </citation>
    <scope>NUCLEOTIDE SEQUENCE [LARGE SCALE GENOMIC DNA]</scope>
    <source>
        <strain evidence="13 14">NCTC11951</strain>
    </source>
</reference>
<proteinExistence type="inferred from homology"/>
<feature type="domain" description="Phosphoribulokinase/uridine kinase" evidence="12">
    <location>
        <begin position="219"/>
        <end position="391"/>
    </location>
</feature>
<dbReference type="InterPro" id="IPR006083">
    <property type="entry name" value="PRK/URK"/>
</dbReference>
<dbReference type="Proteomes" id="UP000275504">
    <property type="component" value="Chromosome"/>
</dbReference>
<gene>
    <name evidence="13" type="primary">udk</name>
    <name evidence="13" type="ORF">NCTC11951_00414</name>
</gene>
<dbReference type="GO" id="GO:0008974">
    <property type="term" value="F:phosphoribulokinase activity"/>
    <property type="evidence" value="ECO:0007669"/>
    <property type="project" value="UniProtKB-EC"/>
</dbReference>
<dbReference type="InterPro" id="IPR027417">
    <property type="entry name" value="P-loop_NTPase"/>
</dbReference>
<dbReference type="InterPro" id="IPR041492">
    <property type="entry name" value="HAD_2"/>
</dbReference>
<evidence type="ECO:0000256" key="6">
    <source>
        <dbReference type="ARBA" id="ARBA00022679"/>
    </source>
</evidence>
<evidence type="ECO:0000256" key="11">
    <source>
        <dbReference type="ARBA" id="ARBA00047663"/>
    </source>
</evidence>
<dbReference type="Pfam" id="PF13419">
    <property type="entry name" value="HAD_2"/>
    <property type="match status" value="1"/>
</dbReference>
<evidence type="ECO:0000313" key="13">
    <source>
        <dbReference type="EMBL" id="VEG60722.1"/>
    </source>
</evidence>
<dbReference type="EMBL" id="LR134359">
    <property type="protein sequence ID" value="VEG60722.1"/>
    <property type="molecule type" value="Genomic_DNA"/>
</dbReference>
<dbReference type="PRINTS" id="PR00478">
    <property type="entry name" value="PHRIBLKINASE"/>
</dbReference>
<protein>
    <recommendedName>
        <fullName evidence="3">phosphoribulokinase</fullName>
        <ecNumber evidence="3">2.7.1.19</ecNumber>
    </recommendedName>
    <alternativeName>
        <fullName evidence="10">Phosphopentokinase</fullName>
    </alternativeName>
</protein>
<dbReference type="GO" id="GO:0005524">
    <property type="term" value="F:ATP binding"/>
    <property type="evidence" value="ECO:0007669"/>
    <property type="project" value="UniProtKB-KW"/>
</dbReference>
<evidence type="ECO:0000256" key="3">
    <source>
        <dbReference type="ARBA" id="ARBA00012042"/>
    </source>
</evidence>
<evidence type="ECO:0000256" key="9">
    <source>
        <dbReference type="ARBA" id="ARBA00022840"/>
    </source>
</evidence>
<dbReference type="InterPro" id="IPR006082">
    <property type="entry name" value="PRK"/>
</dbReference>
<evidence type="ECO:0000256" key="8">
    <source>
        <dbReference type="ARBA" id="ARBA00022777"/>
    </source>
</evidence>
<keyword evidence="5" id="KW-0113">Calvin cycle</keyword>
<evidence type="ECO:0000256" key="2">
    <source>
        <dbReference type="ARBA" id="ARBA00009719"/>
    </source>
</evidence>
<dbReference type="InterPro" id="IPR023214">
    <property type="entry name" value="HAD_sf"/>
</dbReference>
<dbReference type="GO" id="GO:0016787">
    <property type="term" value="F:hydrolase activity"/>
    <property type="evidence" value="ECO:0007669"/>
    <property type="project" value="UniProtKB-KW"/>
</dbReference>
<sequence>MVFQYVQKIQSFGVLMFNFRYLADKYQLIMVDIDNTLFNYTYAHNKALQNVLKKYNFLMEDYEYARMQIKARDLSVNHHKKELYFKLMCEEKNIHFIQAKNMFELYIKEFLYNIKVDKTMFDFLVYAKSINRKILAVTNFYFIEQINKLNYANLSLMLDFLICSEEFEIEKPHKKLIDRAFELAKIDSKDKVIMIGDSIVDDLGIYNIKYYPYNCSKLLISISGKSGSGKSTLSNAIKSVCDCMVIGADGYHKFDRYSTVWERITHYNPEGNNLIQLALDIKCIYQDIHDLCIPLYDHVSGNFLTSDLIKTKDLDIVIIEGLHTLYQEVIGDFVKIKIFIDSDESDNQKIQRDIKERGYKLDKIVNSIQKREEDYLYYLYKQKDNANFLITIRNKKFKIELSDILKSVNFQNIYEGEYHNLIDTIKDIMSKIINNRWVK</sequence>
<comment type="catalytic activity">
    <reaction evidence="11">
        <text>D-ribulose 5-phosphate + ATP = D-ribulose 1,5-bisphosphate + ADP + H(+)</text>
        <dbReference type="Rhea" id="RHEA:19365"/>
        <dbReference type="ChEBI" id="CHEBI:15378"/>
        <dbReference type="ChEBI" id="CHEBI:30616"/>
        <dbReference type="ChEBI" id="CHEBI:57870"/>
        <dbReference type="ChEBI" id="CHEBI:58121"/>
        <dbReference type="ChEBI" id="CHEBI:456216"/>
        <dbReference type="EC" id="2.7.1.19"/>
    </reaction>
</comment>
<accession>A0A448J841</accession>
<comment type="pathway">
    <text evidence="1">Carbohydrate biosynthesis; Calvin cycle.</text>
</comment>
<evidence type="ECO:0000256" key="1">
    <source>
        <dbReference type="ARBA" id="ARBA00005215"/>
    </source>
</evidence>
<dbReference type="SUPFAM" id="SSF52540">
    <property type="entry name" value="P-loop containing nucleoside triphosphate hydrolases"/>
    <property type="match status" value="1"/>
</dbReference>
<dbReference type="Gene3D" id="3.40.50.1000">
    <property type="entry name" value="HAD superfamily/HAD-like"/>
    <property type="match status" value="1"/>
</dbReference>